<gene>
    <name evidence="1" type="ORF">D6K54_26105</name>
    <name evidence="2" type="ORF">D6S17_24430</name>
</gene>
<organism evidence="1">
    <name type="scientific">Salmonella enterica subsp. enterica serovar Java</name>
    <dbReference type="NCBI Taxonomy" id="224729"/>
    <lineage>
        <taxon>Bacteria</taxon>
        <taxon>Pseudomonadati</taxon>
        <taxon>Pseudomonadota</taxon>
        <taxon>Gammaproteobacteria</taxon>
        <taxon>Enterobacterales</taxon>
        <taxon>Enterobacteriaceae</taxon>
        <taxon>Salmonella</taxon>
    </lineage>
</organism>
<comment type="caution">
    <text evidence="1">The sequence shown here is derived from an EMBL/GenBank/DDBJ whole genome shotgun (WGS) entry which is preliminary data.</text>
</comment>
<proteinExistence type="predicted"/>
<dbReference type="AlphaFoldDB" id="A0A3Z6QT32"/>
<dbReference type="InterPro" id="IPR005358">
    <property type="entry name" value="Puta_zinc/iron-chelating_dom"/>
</dbReference>
<dbReference type="EMBL" id="AAHPHN010000061">
    <property type="protein sequence ID" value="EBY8644650.1"/>
    <property type="molecule type" value="Genomic_DNA"/>
</dbReference>
<dbReference type="Pfam" id="PF03692">
    <property type="entry name" value="CxxCxxCC"/>
    <property type="match status" value="1"/>
</dbReference>
<protein>
    <submittedName>
        <fullName evidence="1">YkgJ family cysteine cluster protein</fullName>
    </submittedName>
</protein>
<reference evidence="1" key="1">
    <citation type="submission" date="2018-09" db="EMBL/GenBank/DDBJ databases">
        <authorList>
            <person name="Ashton P.M."/>
            <person name="Dallman T."/>
            <person name="Nair S."/>
            <person name="De Pinna E."/>
            <person name="Peters T."/>
            <person name="Grant K."/>
        </authorList>
    </citation>
    <scope>NUCLEOTIDE SEQUENCE [LARGE SCALE GENOMIC DNA]</scope>
    <source>
        <strain evidence="2">140692</strain>
        <strain evidence="1">412099</strain>
    </source>
</reference>
<dbReference type="EMBL" id="AAAGSE010000065">
    <property type="protein sequence ID" value="EAC0790144.1"/>
    <property type="molecule type" value="Genomic_DNA"/>
</dbReference>
<accession>A0A3Z6QT32</accession>
<name>A0A3Z6QT32_SALEB</name>
<evidence type="ECO:0000313" key="2">
    <source>
        <dbReference type="EMBL" id="EBY8644650.1"/>
    </source>
</evidence>
<dbReference type="Proteomes" id="UP000839631">
    <property type="component" value="Unassembled WGS sequence"/>
</dbReference>
<sequence length="45" mass="5069">MNHYPTIDKLKGENSFCPFLDKNNASCTTYSVRHLACRASESGFN</sequence>
<evidence type="ECO:0000313" key="1">
    <source>
        <dbReference type="EMBL" id="EAC0790144.1"/>
    </source>
</evidence>